<dbReference type="AlphaFoldDB" id="A0AAD6WVK4"/>
<feature type="non-terminal residue" evidence="1">
    <location>
        <position position="1"/>
    </location>
</feature>
<gene>
    <name evidence="1" type="ORF">C8F04DRAFT_1123892</name>
</gene>
<accession>A0AAD6WVK4</accession>
<dbReference type="Proteomes" id="UP001218188">
    <property type="component" value="Unassembled WGS sequence"/>
</dbReference>
<evidence type="ECO:0000313" key="1">
    <source>
        <dbReference type="EMBL" id="KAJ7026842.1"/>
    </source>
</evidence>
<sequence>MTTIPQELVELILVDFDPLDDRQSLLHISLVQINFVGPTQRLLFRTLAVYGDSCYPEGRDMTLSGAVGLFSESPHLADYVQSLTLRLSPDCDSQEQDLGRRLLNTLLGIHNFVFNASRTRWDLFDPTFTYTLLRFISSAPMAHTNLIGLFAVPEGVFNTLMCTVSVLSLHSVSLEKEEADTVAARPEKIKLVHLRLMFQSSISLCDFLSRPSTLLNLRSLRKLTIQGAYEHCSRFLAVLAPTLPYLHLVCPMEAMKCRLQTALSPLPLCKVELRIELPLRQDYSLNPLRWQRLSPSIPPQRLLPMRQYPGLNPPRLRRLSPSIPPQRLLPIDLISPAEFFEAQLSRRASIVASLTSCVKGIALIPGVAGVRWNIVFPYSCTSDLEEKVYQDSVQFYRSLLEDTMPLFERPCQVEVVTSVKVSYLDPRTEAETWFLEPLVSLPCEPVL</sequence>
<name>A0AAD6WVK4_9AGAR</name>
<organism evidence="1 2">
    <name type="scientific">Mycena alexandri</name>
    <dbReference type="NCBI Taxonomy" id="1745969"/>
    <lineage>
        <taxon>Eukaryota</taxon>
        <taxon>Fungi</taxon>
        <taxon>Dikarya</taxon>
        <taxon>Basidiomycota</taxon>
        <taxon>Agaricomycotina</taxon>
        <taxon>Agaricomycetes</taxon>
        <taxon>Agaricomycetidae</taxon>
        <taxon>Agaricales</taxon>
        <taxon>Marasmiineae</taxon>
        <taxon>Mycenaceae</taxon>
        <taxon>Mycena</taxon>
    </lineage>
</organism>
<evidence type="ECO:0000313" key="2">
    <source>
        <dbReference type="Proteomes" id="UP001218188"/>
    </source>
</evidence>
<proteinExistence type="predicted"/>
<comment type="caution">
    <text evidence="1">The sequence shown here is derived from an EMBL/GenBank/DDBJ whole genome shotgun (WGS) entry which is preliminary data.</text>
</comment>
<dbReference type="EMBL" id="JARJCM010000132">
    <property type="protein sequence ID" value="KAJ7026842.1"/>
    <property type="molecule type" value="Genomic_DNA"/>
</dbReference>
<reference evidence="1" key="1">
    <citation type="submission" date="2023-03" db="EMBL/GenBank/DDBJ databases">
        <title>Massive genome expansion in bonnet fungi (Mycena s.s.) driven by repeated elements and novel gene families across ecological guilds.</title>
        <authorList>
            <consortium name="Lawrence Berkeley National Laboratory"/>
            <person name="Harder C.B."/>
            <person name="Miyauchi S."/>
            <person name="Viragh M."/>
            <person name="Kuo A."/>
            <person name="Thoen E."/>
            <person name="Andreopoulos B."/>
            <person name="Lu D."/>
            <person name="Skrede I."/>
            <person name="Drula E."/>
            <person name="Henrissat B."/>
            <person name="Morin E."/>
            <person name="Kohler A."/>
            <person name="Barry K."/>
            <person name="LaButti K."/>
            <person name="Morin E."/>
            <person name="Salamov A."/>
            <person name="Lipzen A."/>
            <person name="Mereny Z."/>
            <person name="Hegedus B."/>
            <person name="Baldrian P."/>
            <person name="Stursova M."/>
            <person name="Weitz H."/>
            <person name="Taylor A."/>
            <person name="Grigoriev I.V."/>
            <person name="Nagy L.G."/>
            <person name="Martin F."/>
            <person name="Kauserud H."/>
        </authorList>
    </citation>
    <scope>NUCLEOTIDE SEQUENCE</scope>
    <source>
        <strain evidence="1">CBHHK200</strain>
    </source>
</reference>
<protein>
    <submittedName>
        <fullName evidence="1">Uncharacterized protein</fullName>
    </submittedName>
</protein>
<keyword evidence="2" id="KW-1185">Reference proteome</keyword>